<feature type="non-terminal residue" evidence="1">
    <location>
        <position position="1"/>
    </location>
</feature>
<dbReference type="EMBL" id="BARS01042057">
    <property type="protein sequence ID" value="GAG38983.1"/>
    <property type="molecule type" value="Genomic_DNA"/>
</dbReference>
<protein>
    <recommendedName>
        <fullName evidence="2">Terminase large subunit gp17-like C-terminal domain-containing protein</fullName>
    </recommendedName>
</protein>
<gene>
    <name evidence="1" type="ORF">S01H1_63864</name>
</gene>
<name>X0XQS7_9ZZZZ</name>
<accession>X0XQS7</accession>
<dbReference type="Gene3D" id="3.30.420.280">
    <property type="match status" value="1"/>
</dbReference>
<proteinExistence type="predicted"/>
<comment type="caution">
    <text evidence="1">The sequence shown here is derived from an EMBL/GenBank/DDBJ whole genome shotgun (WGS) entry which is preliminary data.</text>
</comment>
<evidence type="ECO:0008006" key="2">
    <source>
        <dbReference type="Google" id="ProtNLM"/>
    </source>
</evidence>
<sequence>KETLQDFNGRIRKIEGKEDVIYRICDPQFGRQKAKVLGVQYPSFCDEMSKFDLHFNTRVDNDVERGIQAMRDSFEVSNVTGKPRVLISSHCKNTIKALKFWSYETKEDGELRPSEKFKDFADAVRYLVMCNPPTDDMDSYSYLDDDDDV</sequence>
<evidence type="ECO:0000313" key="1">
    <source>
        <dbReference type="EMBL" id="GAG38983.1"/>
    </source>
</evidence>
<dbReference type="AlphaFoldDB" id="X0XQS7"/>
<organism evidence="1">
    <name type="scientific">marine sediment metagenome</name>
    <dbReference type="NCBI Taxonomy" id="412755"/>
    <lineage>
        <taxon>unclassified sequences</taxon>
        <taxon>metagenomes</taxon>
        <taxon>ecological metagenomes</taxon>
    </lineage>
</organism>
<reference evidence="1" key="1">
    <citation type="journal article" date="2014" name="Front. Microbiol.">
        <title>High frequency of phylogenetically diverse reductive dehalogenase-homologous genes in deep subseafloor sedimentary metagenomes.</title>
        <authorList>
            <person name="Kawai M."/>
            <person name="Futagami T."/>
            <person name="Toyoda A."/>
            <person name="Takaki Y."/>
            <person name="Nishi S."/>
            <person name="Hori S."/>
            <person name="Arai W."/>
            <person name="Tsubouchi T."/>
            <person name="Morono Y."/>
            <person name="Uchiyama I."/>
            <person name="Ito T."/>
            <person name="Fujiyama A."/>
            <person name="Inagaki F."/>
            <person name="Takami H."/>
        </authorList>
    </citation>
    <scope>NUCLEOTIDE SEQUENCE</scope>
    <source>
        <strain evidence="1">Expedition CK06-06</strain>
    </source>
</reference>